<comment type="caution">
    <text evidence="5">The sequence shown here is derived from an EMBL/GenBank/DDBJ whole genome shotgun (WGS) entry which is preliminary data.</text>
</comment>
<evidence type="ECO:0000259" key="4">
    <source>
        <dbReference type="Pfam" id="PF01420"/>
    </source>
</evidence>
<dbReference type="GO" id="GO:0004519">
    <property type="term" value="F:endonuclease activity"/>
    <property type="evidence" value="ECO:0007669"/>
    <property type="project" value="UniProtKB-KW"/>
</dbReference>
<dbReference type="InterPro" id="IPR044946">
    <property type="entry name" value="Restrct_endonuc_typeI_TRD_sf"/>
</dbReference>
<keyword evidence="5" id="KW-0378">Hydrolase</keyword>
<dbReference type="PANTHER" id="PTHR30408:SF12">
    <property type="entry name" value="TYPE I RESTRICTION ENZYME MJAVIII SPECIFICITY SUBUNIT"/>
    <property type="match status" value="1"/>
</dbReference>
<feature type="domain" description="Type I restriction modification DNA specificity" evidence="4">
    <location>
        <begin position="3"/>
        <end position="164"/>
    </location>
</feature>
<keyword evidence="2" id="KW-0680">Restriction system</keyword>
<keyword evidence="5" id="KW-0540">Nuclease</keyword>
<keyword evidence="3" id="KW-0238">DNA-binding</keyword>
<dbReference type="Proteomes" id="UP001596287">
    <property type="component" value="Unassembled WGS sequence"/>
</dbReference>
<dbReference type="InterPro" id="IPR000055">
    <property type="entry name" value="Restrct_endonuc_typeI_TRD"/>
</dbReference>
<comment type="similarity">
    <text evidence="1">Belongs to the type-I restriction system S methylase family.</text>
</comment>
<feature type="domain" description="Type I restriction modification DNA specificity" evidence="4">
    <location>
        <begin position="289"/>
        <end position="430"/>
    </location>
</feature>
<name>A0ABW1PL90_9FLAO</name>
<dbReference type="PANTHER" id="PTHR30408">
    <property type="entry name" value="TYPE-1 RESTRICTION ENZYME ECOKI SPECIFICITY PROTEIN"/>
    <property type="match status" value="1"/>
</dbReference>
<accession>A0ABW1PL90</accession>
<dbReference type="Pfam" id="PF01420">
    <property type="entry name" value="Methylase_S"/>
    <property type="match status" value="2"/>
</dbReference>
<proteinExistence type="inferred from homology"/>
<dbReference type="CDD" id="cd17293">
    <property type="entry name" value="RMtype1_S_Ppo21ORF8840P_TRD1-CR1_like"/>
    <property type="match status" value="1"/>
</dbReference>
<evidence type="ECO:0000256" key="1">
    <source>
        <dbReference type="ARBA" id="ARBA00010923"/>
    </source>
</evidence>
<dbReference type="GO" id="GO:0016787">
    <property type="term" value="F:hydrolase activity"/>
    <property type="evidence" value="ECO:0007669"/>
    <property type="project" value="UniProtKB-KW"/>
</dbReference>
<gene>
    <name evidence="5" type="ORF">ACFPVY_06655</name>
</gene>
<dbReference type="Gene3D" id="3.90.220.20">
    <property type="entry name" value="DNA methylase specificity domains"/>
    <property type="match status" value="2"/>
</dbReference>
<evidence type="ECO:0000313" key="6">
    <source>
        <dbReference type="Proteomes" id="UP001596287"/>
    </source>
</evidence>
<dbReference type="EC" id="3.1.21.-" evidence="5"/>
<protein>
    <submittedName>
        <fullName evidence="5">Restriction endonuclease subunit S</fullName>
        <ecNumber evidence="5">3.1.21.-</ecNumber>
    </submittedName>
</protein>
<evidence type="ECO:0000256" key="3">
    <source>
        <dbReference type="ARBA" id="ARBA00023125"/>
    </source>
</evidence>
<evidence type="ECO:0000256" key="2">
    <source>
        <dbReference type="ARBA" id="ARBA00022747"/>
    </source>
</evidence>
<dbReference type="RefSeq" id="WP_379791192.1">
    <property type="nucleotide sequence ID" value="NZ_JBHSQB010000005.1"/>
</dbReference>
<reference evidence="6" key="1">
    <citation type="journal article" date="2019" name="Int. J. Syst. Evol. Microbiol.">
        <title>The Global Catalogue of Microorganisms (GCM) 10K type strain sequencing project: providing services to taxonomists for standard genome sequencing and annotation.</title>
        <authorList>
            <consortium name="The Broad Institute Genomics Platform"/>
            <consortium name="The Broad Institute Genome Sequencing Center for Infectious Disease"/>
            <person name="Wu L."/>
            <person name="Ma J."/>
        </authorList>
    </citation>
    <scope>NUCLEOTIDE SEQUENCE [LARGE SCALE GENOMIC DNA]</scope>
    <source>
        <strain evidence="6">CCUG 49679</strain>
    </source>
</reference>
<keyword evidence="5" id="KW-0255">Endonuclease</keyword>
<organism evidence="5 6">
    <name type="scientific">Flavobacterium qiangtangense</name>
    <dbReference type="NCBI Taxonomy" id="1442595"/>
    <lineage>
        <taxon>Bacteria</taxon>
        <taxon>Pseudomonadati</taxon>
        <taxon>Bacteroidota</taxon>
        <taxon>Flavobacteriia</taxon>
        <taxon>Flavobacteriales</taxon>
        <taxon>Flavobacteriaceae</taxon>
        <taxon>Flavobacterium</taxon>
    </lineage>
</organism>
<evidence type="ECO:0000313" key="5">
    <source>
        <dbReference type="EMBL" id="MFC6096324.1"/>
    </source>
</evidence>
<dbReference type="InterPro" id="IPR052021">
    <property type="entry name" value="Type-I_RS_S_subunit"/>
</dbReference>
<sequence>MREDWIECEIGDVFDVVTGNTPSKANPLLYGGNIPFIKPPEINNKEVEDASEFITEEGAKVARILPKYSVLITCIGNLGRVAMNSKFEVAFNQQINALKPNKFVYPKYIYYKAQSSNFRNQLEELSTAVTVSLVNKTNFSKVRFPLSPFPEQRAIVKKLESLFSSLDAGVADLKKAQQQLKIYRQAVLKKAFEGDLTKEWRLKNNDVQTSFDFLKSISAKRAIDIQKKSIYYKKISHQFEFKIDENIPSWSKAKLDNLIYIAARIGWRGLKKDEYTDFGPMFLSVHSLNYGKYVNYNEAYHITEDRYKESPEIQLLEGDVLLCKDGAGIGKLGVIKDLKSKATVNSSILVIRGLEILNQDFIFYLFSGPKLQTIVMDRITGSATPHLFQNDIKQFELSVPPYEEQQQIVKQIESRLSVCDSIEQNIKESLLKAEALRQSILKKAFEGNLLTAQELAECKLEKDYEPASVLLERIKAEQNKAAAKPSKKKVAEPLVVAETETPVVKISSDIHAGLIAKVIKIHEENPASIDNLSHIKCEKIAHLVEYHLQIPLGRQPVKDAAGPDDYPHLKKIEHRAKMANYFAIQKKDVGYSYSSANNSDKVIDKFQATLSDDKNKHLDDLIALFLKFDLEVSEIIATTYAGWNNLILNGNANPSDEEIVYESRENWSERKLKIARERFFKAIEWMRKNEIVPTGYGAVVPFPKKKK</sequence>
<dbReference type="EMBL" id="JBHSQB010000005">
    <property type="protein sequence ID" value="MFC6096324.1"/>
    <property type="molecule type" value="Genomic_DNA"/>
</dbReference>
<dbReference type="SUPFAM" id="SSF116734">
    <property type="entry name" value="DNA methylase specificity domain"/>
    <property type="match status" value="2"/>
</dbReference>
<keyword evidence="6" id="KW-1185">Reference proteome</keyword>